<sequence length="122" mass="13736">MFFDLLDRQWASATAPQTPTNLDKRFYNVASEYANSLKTPQVDESVVALASPSHVVTEAEEALKPEDKSNWYHTGGQKTIHMSDIQCHMENILRLVHQSRGKPKFSFIGSIIKFPPGWVGSM</sequence>
<dbReference type="AlphaFoldDB" id="A0A2D4HI41"/>
<evidence type="ECO:0000313" key="1">
    <source>
        <dbReference type="EMBL" id="LAA71617.1"/>
    </source>
</evidence>
<dbReference type="EMBL" id="IACK01023877">
    <property type="protein sequence ID" value="LAA71617.1"/>
    <property type="molecule type" value="Transcribed_RNA"/>
</dbReference>
<reference evidence="1" key="2">
    <citation type="submission" date="2017-11" db="EMBL/GenBank/DDBJ databases">
        <title>Coralsnake Venomics: Analyses of Venom Gland Transcriptomes and Proteomes of Six Brazilian Taxa.</title>
        <authorList>
            <person name="Aird S.D."/>
            <person name="Jorge da Silva N."/>
            <person name="Qiu L."/>
            <person name="Villar-Briones A."/>
            <person name="Aparecida-Saddi V."/>
            <person name="Campos-Telles M.P."/>
            <person name="Grau M."/>
            <person name="Mikheyev A.S."/>
        </authorList>
    </citation>
    <scope>NUCLEOTIDE SEQUENCE</scope>
    <source>
        <tissue evidence="1">Venom_gland</tissue>
    </source>
</reference>
<accession>A0A2D4HI41</accession>
<proteinExistence type="predicted"/>
<organism evidence="1">
    <name type="scientific">Micrurus lemniscatus lemniscatus</name>
    <dbReference type="NCBI Taxonomy" id="129467"/>
    <lineage>
        <taxon>Eukaryota</taxon>
        <taxon>Metazoa</taxon>
        <taxon>Chordata</taxon>
        <taxon>Craniata</taxon>
        <taxon>Vertebrata</taxon>
        <taxon>Euteleostomi</taxon>
        <taxon>Lepidosauria</taxon>
        <taxon>Squamata</taxon>
        <taxon>Bifurcata</taxon>
        <taxon>Unidentata</taxon>
        <taxon>Episquamata</taxon>
        <taxon>Toxicofera</taxon>
        <taxon>Serpentes</taxon>
        <taxon>Colubroidea</taxon>
        <taxon>Elapidae</taxon>
        <taxon>Elapinae</taxon>
        <taxon>Micrurus</taxon>
    </lineage>
</organism>
<name>A0A2D4HI41_MICLE</name>
<dbReference type="Gene3D" id="1.10.287.3160">
    <property type="match status" value="1"/>
</dbReference>
<reference evidence="1" key="1">
    <citation type="submission" date="2017-07" db="EMBL/GenBank/DDBJ databases">
        <authorList>
            <person name="Mikheyev A."/>
            <person name="Grau M."/>
        </authorList>
    </citation>
    <scope>NUCLEOTIDE SEQUENCE</scope>
    <source>
        <tissue evidence="1">Venom_gland</tissue>
    </source>
</reference>
<protein>
    <submittedName>
        <fullName evidence="1">Uncharacterized protein</fullName>
    </submittedName>
</protein>